<dbReference type="Pfam" id="PF20974">
    <property type="entry name" value="tRNA-synt_1c_C2"/>
    <property type="match status" value="1"/>
</dbReference>
<evidence type="ECO:0000313" key="18">
    <source>
        <dbReference type="EMBL" id="CAE8663064.1"/>
    </source>
</evidence>
<dbReference type="GO" id="GO:0005829">
    <property type="term" value="C:cytosol"/>
    <property type="evidence" value="ECO:0007669"/>
    <property type="project" value="TreeGrafter"/>
</dbReference>
<dbReference type="InterPro" id="IPR000924">
    <property type="entry name" value="Glu/Gln-tRNA-synth"/>
</dbReference>
<keyword evidence="10 15" id="KW-0648">Protein biosynthesis</keyword>
<dbReference type="Gene3D" id="2.40.50.140">
    <property type="entry name" value="Nucleic acid-binding proteins"/>
    <property type="match status" value="1"/>
</dbReference>
<evidence type="ECO:0000256" key="10">
    <source>
        <dbReference type="ARBA" id="ARBA00022917"/>
    </source>
</evidence>
<keyword evidence="7 15" id="KW-0547">Nucleotide-binding</keyword>
<dbReference type="Proteomes" id="UP000626109">
    <property type="component" value="Unassembled WGS sequence"/>
</dbReference>
<dbReference type="AlphaFoldDB" id="A0A813J071"/>
<organism evidence="18 19">
    <name type="scientific">Polarella glacialis</name>
    <name type="common">Dinoflagellate</name>
    <dbReference type="NCBI Taxonomy" id="89957"/>
    <lineage>
        <taxon>Eukaryota</taxon>
        <taxon>Sar</taxon>
        <taxon>Alveolata</taxon>
        <taxon>Dinophyceae</taxon>
        <taxon>Suessiales</taxon>
        <taxon>Suessiaceae</taxon>
        <taxon>Polarella</taxon>
    </lineage>
</organism>
<gene>
    <name evidence="18" type="ORF">PGLA2088_LOCUS15142</name>
</gene>
<dbReference type="GO" id="GO:0017102">
    <property type="term" value="C:methionyl glutamyl tRNA synthetase complex"/>
    <property type="evidence" value="ECO:0007669"/>
    <property type="project" value="TreeGrafter"/>
</dbReference>
<evidence type="ECO:0000256" key="3">
    <source>
        <dbReference type="ARBA" id="ARBA00012835"/>
    </source>
</evidence>
<reference evidence="18" key="1">
    <citation type="submission" date="2021-02" db="EMBL/GenBank/DDBJ databases">
        <authorList>
            <person name="Dougan E. K."/>
            <person name="Rhodes N."/>
            <person name="Thang M."/>
            <person name="Chan C."/>
        </authorList>
    </citation>
    <scope>NUCLEOTIDE SEQUENCE</scope>
</reference>
<dbReference type="Gene3D" id="3.40.50.620">
    <property type="entry name" value="HUPs"/>
    <property type="match status" value="1"/>
</dbReference>
<protein>
    <recommendedName>
        <fullName evidence="3">glutamate--tRNA ligase</fullName>
        <ecNumber evidence="3">6.1.1.17</ecNumber>
    </recommendedName>
    <alternativeName>
        <fullName evidence="12">Glutamyl-tRNA synthetase</fullName>
    </alternativeName>
</protein>
<dbReference type="HAMAP" id="MF_02076">
    <property type="entry name" value="Glu_tRNA_synth_type2"/>
    <property type="match status" value="1"/>
</dbReference>
<dbReference type="InterPro" id="IPR004526">
    <property type="entry name" value="Glu-tRNA-synth_arc/euk"/>
</dbReference>
<evidence type="ECO:0000256" key="8">
    <source>
        <dbReference type="ARBA" id="ARBA00022840"/>
    </source>
</evidence>
<keyword evidence="9 14" id="KW-0694">RNA-binding</keyword>
<keyword evidence="6 15" id="KW-0436">Ligase</keyword>
<dbReference type="InterPro" id="IPR002547">
    <property type="entry name" value="tRNA-bd_dom"/>
</dbReference>
<dbReference type="InterPro" id="IPR014729">
    <property type="entry name" value="Rossmann-like_a/b/a_fold"/>
</dbReference>
<comment type="caution">
    <text evidence="18">The sequence shown here is derived from an EMBL/GenBank/DDBJ whole genome shotgun (WGS) entry which is preliminary data.</text>
</comment>
<dbReference type="PANTHER" id="PTHR43097">
    <property type="entry name" value="GLUTAMINE-TRNA LIGASE"/>
    <property type="match status" value="1"/>
</dbReference>
<evidence type="ECO:0000256" key="12">
    <source>
        <dbReference type="ARBA" id="ARBA00030865"/>
    </source>
</evidence>
<keyword evidence="11 15" id="KW-0030">Aminoacyl-tRNA synthetase</keyword>
<keyword evidence="4" id="KW-0963">Cytoplasm</keyword>
<dbReference type="FunFam" id="3.40.50.620:FF:000037">
    <property type="entry name" value="Glutamine--tRNA ligase cytoplasmic"/>
    <property type="match status" value="1"/>
</dbReference>
<evidence type="ECO:0000256" key="16">
    <source>
        <dbReference type="SAM" id="MobiDB-lite"/>
    </source>
</evidence>
<evidence type="ECO:0000256" key="9">
    <source>
        <dbReference type="ARBA" id="ARBA00022884"/>
    </source>
</evidence>
<proteinExistence type="inferred from homology"/>
<dbReference type="GO" id="GO:0005524">
    <property type="term" value="F:ATP binding"/>
    <property type="evidence" value="ECO:0007669"/>
    <property type="project" value="UniProtKB-KW"/>
</dbReference>
<dbReference type="EMBL" id="CAJNNW010018540">
    <property type="protein sequence ID" value="CAE8663064.1"/>
    <property type="molecule type" value="Genomic_DNA"/>
</dbReference>
<evidence type="ECO:0000256" key="4">
    <source>
        <dbReference type="ARBA" id="ARBA00022490"/>
    </source>
</evidence>
<dbReference type="InterPro" id="IPR049437">
    <property type="entry name" value="tRNA-synt_1c_C2"/>
</dbReference>
<evidence type="ECO:0000256" key="14">
    <source>
        <dbReference type="PROSITE-ProRule" id="PRU00209"/>
    </source>
</evidence>
<evidence type="ECO:0000256" key="6">
    <source>
        <dbReference type="ARBA" id="ARBA00022598"/>
    </source>
</evidence>
<dbReference type="Pfam" id="PF01588">
    <property type="entry name" value="tRNA_bind"/>
    <property type="match status" value="1"/>
</dbReference>
<feature type="region of interest" description="Disordered" evidence="16">
    <location>
        <begin position="656"/>
        <end position="723"/>
    </location>
</feature>
<feature type="compositionally biased region" description="Basic and acidic residues" evidence="16">
    <location>
        <begin position="673"/>
        <end position="687"/>
    </location>
</feature>
<dbReference type="SUPFAM" id="SSF47616">
    <property type="entry name" value="GST C-terminal domain-like"/>
    <property type="match status" value="1"/>
</dbReference>
<evidence type="ECO:0000256" key="13">
    <source>
        <dbReference type="ARBA" id="ARBA00048351"/>
    </source>
</evidence>
<evidence type="ECO:0000256" key="15">
    <source>
        <dbReference type="RuleBase" id="RU363037"/>
    </source>
</evidence>
<feature type="compositionally biased region" description="Low complexity" evidence="16">
    <location>
        <begin position="688"/>
        <end position="705"/>
    </location>
</feature>
<dbReference type="SUPFAM" id="SSF50715">
    <property type="entry name" value="Ribosomal protein L25-like"/>
    <property type="match status" value="1"/>
</dbReference>
<dbReference type="Gene3D" id="2.40.240.10">
    <property type="entry name" value="Ribosomal Protein L25, Chain P"/>
    <property type="match status" value="1"/>
</dbReference>
<keyword evidence="8 15" id="KW-0067">ATP-binding</keyword>
<dbReference type="Pfam" id="PF03950">
    <property type="entry name" value="tRNA-synt_1c_C"/>
    <property type="match status" value="1"/>
</dbReference>
<dbReference type="NCBIfam" id="TIGR00463">
    <property type="entry name" value="gltX_arch"/>
    <property type="match status" value="1"/>
</dbReference>
<dbReference type="SUPFAM" id="SSF50249">
    <property type="entry name" value="Nucleic acid-binding proteins"/>
    <property type="match status" value="1"/>
</dbReference>
<dbReference type="EC" id="6.1.1.17" evidence="3"/>
<evidence type="ECO:0000256" key="5">
    <source>
        <dbReference type="ARBA" id="ARBA00022555"/>
    </source>
</evidence>
<dbReference type="InterPro" id="IPR050132">
    <property type="entry name" value="Gln/Glu-tRNA_Ligase"/>
</dbReference>
<feature type="non-terminal residue" evidence="18">
    <location>
        <position position="888"/>
    </location>
</feature>
<dbReference type="CDD" id="cd02799">
    <property type="entry name" value="tRNA_bind_EMAP-II_like"/>
    <property type="match status" value="1"/>
</dbReference>
<dbReference type="SUPFAM" id="SSF52374">
    <property type="entry name" value="Nucleotidylyl transferase"/>
    <property type="match status" value="1"/>
</dbReference>
<keyword evidence="5 14" id="KW-0820">tRNA-binding</keyword>
<dbReference type="PRINTS" id="PR00987">
    <property type="entry name" value="TRNASYNTHGLU"/>
</dbReference>
<dbReference type="InterPro" id="IPR020059">
    <property type="entry name" value="Glu/Gln-tRNA-synth_Ib_codon-bd"/>
</dbReference>
<evidence type="ECO:0000259" key="17">
    <source>
        <dbReference type="PROSITE" id="PS50886"/>
    </source>
</evidence>
<evidence type="ECO:0000256" key="2">
    <source>
        <dbReference type="ARBA" id="ARBA00008927"/>
    </source>
</evidence>
<dbReference type="PROSITE" id="PS00178">
    <property type="entry name" value="AA_TRNA_LIGASE_I"/>
    <property type="match status" value="1"/>
</dbReference>
<evidence type="ECO:0000313" key="19">
    <source>
        <dbReference type="Proteomes" id="UP000626109"/>
    </source>
</evidence>
<dbReference type="Pfam" id="PF00749">
    <property type="entry name" value="tRNA-synt_1c"/>
    <property type="match status" value="1"/>
</dbReference>
<feature type="domain" description="TRNA-binding" evidence="17">
    <location>
        <begin position="727"/>
        <end position="829"/>
    </location>
</feature>
<dbReference type="GO" id="GO:0006424">
    <property type="term" value="P:glutamyl-tRNA aminoacylation"/>
    <property type="evidence" value="ECO:0007669"/>
    <property type="project" value="InterPro"/>
</dbReference>
<dbReference type="InterPro" id="IPR036282">
    <property type="entry name" value="Glutathione-S-Trfase_C_sf"/>
</dbReference>
<dbReference type="InterPro" id="IPR020056">
    <property type="entry name" value="Rbsml_bL25/Gln-tRNA_synth_N"/>
</dbReference>
<comment type="subcellular location">
    <subcellularLocation>
        <location evidence="1">Cytoplasm</location>
    </subcellularLocation>
</comment>
<sequence>MLAQVLPCRLPQSTASILLQSIHGASIALHPSAGPTNPGVAMACAFGSLKTEAGLKELNDHLTGKSFLGGGATATQEDFEWLPKAPSAIDGEKFPHARRWCEHLRGLKVSFPLRRWAAASSSTASAATGDKSKDQAKLEGLLPGAIEGQVVTRFPPEPSGYLHIGHAKAAMLNNYYARHYKGKLILRFDDTNPSKEKMEFEESMIKDLETLQIKPDMVTHTSDHFEHLQKVMEGLLQKGKCYVDDTDVDTMRAERDAGTESKKRNLSVEENLRLYGEMLKGSEEGLKCCVRAKMDMSCTNKCLRDPVFYRCKTDTPHHKHGFKYKAYPTYDFACPVVDALEGVTHALRTIEYKDRAPMYDWVLEHTGSRHVEMVEFAKTQFSYTILSKRKLAWFVENGIVDGWNDPRFPTVQGIMRRGMTVEGLQDFVLTQGMSKATNMMEWDKIWAINKQKIDLIVPRYVAVAADAALLRLENGPKEPVGKLDKKHPKNDELGERLIIQSNLIYVEQQDAQAIEAGEQVTLLHWGNCFVDKITRDPKTGQVIDMVGRLNIEGNVKDTKKKIHWVSKLDDQVVPVTLRELDHLVTKPKIEDDDDMKSIINPDSLLDTAAIGDPLLKTLVRGDKMQLERRGFFIVDEPYFPTKKMVLIKIPDGKGKDMAMTSKVDPTKLQGSANKKEAPAEAGSDKRAAAAAGADKGAQAPAAAAEKGGKAKEAKAAPAKAAERPLEDISRLNIKVGRITKVWPHPDAEKLYCEEIDVGEAAPRTIASGLRAHLKQEEMEGQLVIVLANLKPRKMQGFESQGMVMCCTSKEGKVELMQPPAGAKVGERVMVEGVEMLEPDDKLNEKTGKNPWVALAPGCLTNSSRQGTYNGAVWMTSAGPVTCKSAVGG</sequence>
<feature type="compositionally biased region" description="Basic and acidic residues" evidence="16">
    <location>
        <begin position="706"/>
        <end position="723"/>
    </location>
</feature>
<comment type="catalytic activity">
    <reaction evidence="13">
        <text>tRNA(Glu) + L-glutamate + ATP = L-glutamyl-tRNA(Glu) + AMP + diphosphate</text>
        <dbReference type="Rhea" id="RHEA:23540"/>
        <dbReference type="Rhea" id="RHEA-COMP:9663"/>
        <dbReference type="Rhea" id="RHEA-COMP:9680"/>
        <dbReference type="ChEBI" id="CHEBI:29985"/>
        <dbReference type="ChEBI" id="CHEBI:30616"/>
        <dbReference type="ChEBI" id="CHEBI:33019"/>
        <dbReference type="ChEBI" id="CHEBI:78442"/>
        <dbReference type="ChEBI" id="CHEBI:78520"/>
        <dbReference type="ChEBI" id="CHEBI:456215"/>
        <dbReference type="EC" id="6.1.1.17"/>
    </reaction>
</comment>
<dbReference type="GO" id="GO:0004818">
    <property type="term" value="F:glutamate-tRNA ligase activity"/>
    <property type="evidence" value="ECO:0007669"/>
    <property type="project" value="UniProtKB-EC"/>
</dbReference>
<name>A0A813J071_POLGL</name>
<evidence type="ECO:0000256" key="7">
    <source>
        <dbReference type="ARBA" id="ARBA00022741"/>
    </source>
</evidence>
<dbReference type="InterPro" id="IPR001412">
    <property type="entry name" value="aa-tRNA-synth_I_CS"/>
</dbReference>
<dbReference type="InterPro" id="IPR020058">
    <property type="entry name" value="Glu/Gln-tRNA-synth_Ib_cat-dom"/>
</dbReference>
<evidence type="ECO:0000256" key="11">
    <source>
        <dbReference type="ARBA" id="ARBA00023146"/>
    </source>
</evidence>
<evidence type="ECO:0000256" key="1">
    <source>
        <dbReference type="ARBA" id="ARBA00004496"/>
    </source>
</evidence>
<dbReference type="PROSITE" id="PS50886">
    <property type="entry name" value="TRBD"/>
    <property type="match status" value="1"/>
</dbReference>
<dbReference type="InterPro" id="IPR011035">
    <property type="entry name" value="Ribosomal_bL25/Gln-tRNA_synth"/>
</dbReference>
<dbReference type="GO" id="GO:0000049">
    <property type="term" value="F:tRNA binding"/>
    <property type="evidence" value="ECO:0007669"/>
    <property type="project" value="UniProtKB-UniRule"/>
</dbReference>
<dbReference type="InterPro" id="IPR012340">
    <property type="entry name" value="NA-bd_OB-fold"/>
</dbReference>
<comment type="similarity">
    <text evidence="2">Belongs to the class-I aminoacyl-tRNA synthetase family. Glutamate--tRNA ligase type 2 subfamily.</text>
</comment>
<accession>A0A813J071</accession>
<dbReference type="PANTHER" id="PTHR43097:SF5">
    <property type="entry name" value="GLUTAMATE--TRNA LIGASE"/>
    <property type="match status" value="1"/>
</dbReference>